<evidence type="ECO:0000256" key="3">
    <source>
        <dbReference type="ARBA" id="ARBA00022840"/>
    </source>
</evidence>
<dbReference type="InterPro" id="IPR011761">
    <property type="entry name" value="ATP-grasp"/>
</dbReference>
<gene>
    <name evidence="6" type="ORF">AWR36_003050</name>
</gene>
<evidence type="ECO:0000313" key="6">
    <source>
        <dbReference type="EMBL" id="PCO06737.1"/>
    </source>
</evidence>
<evidence type="ECO:0000256" key="1">
    <source>
        <dbReference type="ARBA" id="ARBA00022598"/>
    </source>
</evidence>
<dbReference type="InterPro" id="IPR005479">
    <property type="entry name" value="CPAse_ATP-bd"/>
</dbReference>
<sequence>MTRQFFVFGLAPLHCEYLNAVHGAEQYQWRKLFSDDEIVWYPDRPMRELLSEAEQTVAQCNGELAGIINHWDFPSSALHPFLCRQFGLRSASPEAVLKCEHKYWSRLEQKKALPEWIPDFCAIDPFAKDPLSQVTIDFPFWLKPVVSHSSQLGFRIENERELIQALKVIRGDVRRLGELLNTALERVSVPTEVGEVDGNWCIAEGLLKGKQCGIEGTVVNGNYYVHGIVDTVKDSRNLSFTRYEYPSVWPEYAQQKICDAGEALLRQIGFDNSAFGIEFFWDEETDDFKVLEINTRISQSHSDQFIKVHGVSNHEAALDIPLNRHTDFSNMRGDYQCAAKFMLRRYEDTTVTRIPTASEIEALQESIPGCKISILVDEGTRLSDLSSQDSYSFEVANICLGGQSQEEMLSSYRDLAAALHFEFSDGRGFEPFQFKSVRY</sequence>
<organism evidence="6 7">
    <name type="scientific">Microbulbifer flavimaris</name>
    <dbReference type="NCBI Taxonomy" id="1781068"/>
    <lineage>
        <taxon>Bacteria</taxon>
        <taxon>Pseudomonadati</taxon>
        <taxon>Pseudomonadota</taxon>
        <taxon>Gammaproteobacteria</taxon>
        <taxon>Cellvibrionales</taxon>
        <taxon>Microbulbiferaceae</taxon>
        <taxon>Microbulbifer</taxon>
    </lineage>
</organism>
<evidence type="ECO:0000313" key="7">
    <source>
        <dbReference type="Proteomes" id="UP000218427"/>
    </source>
</evidence>
<dbReference type="EMBL" id="LRFG02000001">
    <property type="protein sequence ID" value="PCO06737.1"/>
    <property type="molecule type" value="Genomic_DNA"/>
</dbReference>
<dbReference type="PROSITE" id="PS00867">
    <property type="entry name" value="CPSASE_2"/>
    <property type="match status" value="1"/>
</dbReference>
<feature type="domain" description="ATP-grasp" evidence="5">
    <location>
        <begin position="109"/>
        <end position="322"/>
    </location>
</feature>
<dbReference type="PROSITE" id="PS50975">
    <property type="entry name" value="ATP_GRASP"/>
    <property type="match status" value="1"/>
</dbReference>
<proteinExistence type="predicted"/>
<name>A0ABX4I496_9GAMM</name>
<evidence type="ECO:0000259" key="5">
    <source>
        <dbReference type="PROSITE" id="PS50975"/>
    </source>
</evidence>
<keyword evidence="3 4" id="KW-0067">ATP-binding</keyword>
<dbReference type="Proteomes" id="UP000218427">
    <property type="component" value="Unassembled WGS sequence"/>
</dbReference>
<accession>A0ABX4I496</accession>
<reference evidence="6" key="1">
    <citation type="submission" date="2017-08" db="EMBL/GenBank/DDBJ databases">
        <title>Microbulbifer marisrubri sp. nov., a halophilic alphaproteobacterium isolated from marine sediment of the Yellow Sea, China.</title>
        <authorList>
            <person name="Zhang G."/>
            <person name="Xiong Q."/>
        </authorList>
    </citation>
    <scope>NUCLEOTIDE SEQUENCE [LARGE SCALE GENOMIC DNA]</scope>
    <source>
        <strain evidence="6">WRN-8</strain>
    </source>
</reference>
<protein>
    <recommendedName>
        <fullName evidence="5">ATP-grasp domain-containing protein</fullName>
    </recommendedName>
</protein>
<dbReference type="SUPFAM" id="SSF56059">
    <property type="entry name" value="Glutathione synthetase ATP-binding domain-like"/>
    <property type="match status" value="1"/>
</dbReference>
<dbReference type="PANTHER" id="PTHR43585">
    <property type="entry name" value="FUMIPYRROLE BIOSYNTHESIS PROTEIN C"/>
    <property type="match status" value="1"/>
</dbReference>
<keyword evidence="2 4" id="KW-0547">Nucleotide-binding</keyword>
<dbReference type="InterPro" id="IPR052032">
    <property type="entry name" value="ATP-dep_AA_Ligase"/>
</dbReference>
<dbReference type="Gene3D" id="3.30.470.20">
    <property type="entry name" value="ATP-grasp fold, B domain"/>
    <property type="match status" value="1"/>
</dbReference>
<keyword evidence="1" id="KW-0436">Ligase</keyword>
<keyword evidence="7" id="KW-1185">Reference proteome</keyword>
<evidence type="ECO:0000256" key="2">
    <source>
        <dbReference type="ARBA" id="ARBA00022741"/>
    </source>
</evidence>
<evidence type="ECO:0000256" key="4">
    <source>
        <dbReference type="PROSITE-ProRule" id="PRU00409"/>
    </source>
</evidence>
<dbReference type="RefSeq" id="WP_067080718.1">
    <property type="nucleotide sequence ID" value="NZ_LRFG02000001.1"/>
</dbReference>
<dbReference type="PANTHER" id="PTHR43585:SF2">
    <property type="entry name" value="ATP-GRASP ENZYME FSQD"/>
    <property type="match status" value="1"/>
</dbReference>
<comment type="caution">
    <text evidence="6">The sequence shown here is derived from an EMBL/GenBank/DDBJ whole genome shotgun (WGS) entry which is preliminary data.</text>
</comment>